<name>A0AAW3P7U8_9BURK</name>
<feature type="signal peptide" evidence="1">
    <location>
        <begin position="1"/>
        <end position="18"/>
    </location>
</feature>
<proteinExistence type="predicted"/>
<sequence length="143" mass="15397">MKMLVAAGLSGIAFSTFAQTVSPGIWHDEAAYTLNGKPLPQGTDPAPDQCLTDADAKNLRKTMASRLQRDNVKCTITNWNYAGTTLKVALTCANEQGRGNATVTGDVTSTRYDLTGQLHGQHAQAGAYTLAWTWRGKRIGDCH</sequence>
<keyword evidence="1" id="KW-0732">Signal</keyword>
<accession>A0AAW3P7U8</accession>
<reference evidence="2 3" key="1">
    <citation type="submission" date="2015-11" db="EMBL/GenBank/DDBJ databases">
        <title>Expanding the genomic diversity of Burkholderia species for the development of highly accurate diagnostics.</title>
        <authorList>
            <person name="Sahl J."/>
            <person name="Keim P."/>
            <person name="Wagner D."/>
        </authorList>
    </citation>
    <scope>NUCLEOTIDE SEQUENCE [LARGE SCALE GENOMIC DNA]</scope>
    <source>
        <strain evidence="2 3">MSMB378WGS</strain>
    </source>
</reference>
<comment type="caution">
    <text evidence="2">The sequence shown here is derived from an EMBL/GenBank/DDBJ whole genome shotgun (WGS) entry which is preliminary data.</text>
</comment>
<dbReference type="Pfam" id="PF12276">
    <property type="entry name" value="DUF3617"/>
    <property type="match status" value="1"/>
</dbReference>
<dbReference type="Proteomes" id="UP000063236">
    <property type="component" value="Unassembled WGS sequence"/>
</dbReference>
<dbReference type="EMBL" id="LPJV01000061">
    <property type="protein sequence ID" value="KWF45559.1"/>
    <property type="molecule type" value="Genomic_DNA"/>
</dbReference>
<evidence type="ECO:0000313" key="3">
    <source>
        <dbReference type="Proteomes" id="UP000063236"/>
    </source>
</evidence>
<evidence type="ECO:0008006" key="4">
    <source>
        <dbReference type="Google" id="ProtNLM"/>
    </source>
</evidence>
<evidence type="ECO:0000256" key="1">
    <source>
        <dbReference type="SAM" id="SignalP"/>
    </source>
</evidence>
<dbReference type="RefSeq" id="WP_059466085.1">
    <property type="nucleotide sequence ID" value="NZ_LOTC01000025.1"/>
</dbReference>
<gene>
    <name evidence="2" type="ORF">WL88_28440</name>
</gene>
<dbReference type="InterPro" id="IPR022061">
    <property type="entry name" value="DUF3617"/>
</dbReference>
<feature type="chain" id="PRO_5043464341" description="DUF3617 family protein" evidence="1">
    <location>
        <begin position="19"/>
        <end position="143"/>
    </location>
</feature>
<dbReference type="AlphaFoldDB" id="A0AAW3P7U8"/>
<organism evidence="2 3">
    <name type="scientific">Burkholderia diffusa</name>
    <dbReference type="NCBI Taxonomy" id="488732"/>
    <lineage>
        <taxon>Bacteria</taxon>
        <taxon>Pseudomonadati</taxon>
        <taxon>Pseudomonadota</taxon>
        <taxon>Betaproteobacteria</taxon>
        <taxon>Burkholderiales</taxon>
        <taxon>Burkholderiaceae</taxon>
        <taxon>Burkholderia</taxon>
        <taxon>Burkholderia cepacia complex</taxon>
    </lineage>
</organism>
<evidence type="ECO:0000313" key="2">
    <source>
        <dbReference type="EMBL" id="KWF45559.1"/>
    </source>
</evidence>
<protein>
    <recommendedName>
        <fullName evidence="4">DUF3617 family protein</fullName>
    </recommendedName>
</protein>